<evidence type="ECO:0000259" key="1">
    <source>
        <dbReference type="Pfam" id="PF11716"/>
    </source>
</evidence>
<organism evidence="2 3">
    <name type="scientific">Actinomycetospora succinea</name>
    <dbReference type="NCBI Taxonomy" id="663603"/>
    <lineage>
        <taxon>Bacteria</taxon>
        <taxon>Bacillati</taxon>
        <taxon>Actinomycetota</taxon>
        <taxon>Actinomycetes</taxon>
        <taxon>Pseudonocardiales</taxon>
        <taxon>Pseudonocardiaceae</taxon>
        <taxon>Actinomycetospora</taxon>
    </lineage>
</organism>
<name>A0A4R6VZ00_9PSEU</name>
<keyword evidence="3" id="KW-1185">Reference proteome</keyword>
<dbReference type="InterPro" id="IPR017517">
    <property type="entry name" value="Maleyloyr_isom"/>
</dbReference>
<dbReference type="Gene3D" id="1.20.120.450">
    <property type="entry name" value="dinb family like domain"/>
    <property type="match status" value="1"/>
</dbReference>
<evidence type="ECO:0000313" key="3">
    <source>
        <dbReference type="Proteomes" id="UP000295705"/>
    </source>
</evidence>
<protein>
    <submittedName>
        <fullName evidence="2">Uncharacterized protein (TIGR03083 family)</fullName>
    </submittedName>
</protein>
<dbReference type="RefSeq" id="WP_133825141.1">
    <property type="nucleotide sequence ID" value="NZ_BAABHR010000049.1"/>
</dbReference>
<accession>A0A4R6VZ00</accession>
<dbReference type="EMBL" id="SNYO01000001">
    <property type="protein sequence ID" value="TDQ65835.1"/>
    <property type="molecule type" value="Genomic_DNA"/>
</dbReference>
<dbReference type="AlphaFoldDB" id="A0A4R6VZ00"/>
<dbReference type="InterPro" id="IPR024344">
    <property type="entry name" value="MDMPI_metal-binding"/>
</dbReference>
<dbReference type="SUPFAM" id="SSF109854">
    <property type="entry name" value="DinB/YfiT-like putative metalloenzymes"/>
    <property type="match status" value="1"/>
</dbReference>
<sequence length="195" mass="19929">MSTLEALVAHEFAALAEALAPLGPEGWAADSLCAGWSVAHVVAHLTMAARYPADRFAAELAADGYDFARTSDRLAETGASLPPADLLADLRSDTMASFAQPGGGMAGSLTHVVIHGLDVTVPLGLGRVCADEAARTVLHQLVGAGDRTVFGVDTAGRALRATDLDWAHGHGEPVAGSAADVILALSGRRGSVLAR</sequence>
<feature type="domain" description="Mycothiol-dependent maleylpyruvate isomerase metal-binding" evidence="1">
    <location>
        <begin position="9"/>
        <end position="94"/>
    </location>
</feature>
<dbReference type="OrthoDB" id="5178565at2"/>
<dbReference type="NCBIfam" id="TIGR03083">
    <property type="entry name" value="maleylpyruvate isomerase family mycothiol-dependent enzyme"/>
    <property type="match status" value="1"/>
</dbReference>
<gene>
    <name evidence="2" type="ORF">EV188_1011087</name>
</gene>
<dbReference type="InterPro" id="IPR034660">
    <property type="entry name" value="DinB/YfiT-like"/>
</dbReference>
<proteinExistence type="predicted"/>
<comment type="caution">
    <text evidence="2">The sequence shown here is derived from an EMBL/GenBank/DDBJ whole genome shotgun (WGS) entry which is preliminary data.</text>
</comment>
<evidence type="ECO:0000313" key="2">
    <source>
        <dbReference type="EMBL" id="TDQ65835.1"/>
    </source>
</evidence>
<dbReference type="GO" id="GO:0046872">
    <property type="term" value="F:metal ion binding"/>
    <property type="evidence" value="ECO:0007669"/>
    <property type="project" value="InterPro"/>
</dbReference>
<dbReference type="Proteomes" id="UP000295705">
    <property type="component" value="Unassembled WGS sequence"/>
</dbReference>
<dbReference type="Pfam" id="PF11716">
    <property type="entry name" value="MDMPI_N"/>
    <property type="match status" value="1"/>
</dbReference>
<reference evidence="2 3" key="1">
    <citation type="submission" date="2019-03" db="EMBL/GenBank/DDBJ databases">
        <title>Genomic Encyclopedia of Type Strains, Phase IV (KMG-IV): sequencing the most valuable type-strain genomes for metagenomic binning, comparative biology and taxonomic classification.</title>
        <authorList>
            <person name="Goeker M."/>
        </authorList>
    </citation>
    <scope>NUCLEOTIDE SEQUENCE [LARGE SCALE GENOMIC DNA]</scope>
    <source>
        <strain evidence="2 3">DSM 45775</strain>
    </source>
</reference>